<comment type="subcellular location">
    <subcellularLocation>
        <location evidence="1">Membrane</location>
        <topology evidence="1">Single-pass membrane protein</topology>
    </subcellularLocation>
</comment>
<protein>
    <recommendedName>
        <fullName evidence="8">Glycosyltransferase family 92 protein</fullName>
        <ecNumber evidence="8">2.4.1.-</ecNumber>
    </recommendedName>
</protein>
<proteinExistence type="inferred from homology"/>
<organism evidence="9 10">
    <name type="scientific">Allacma fusca</name>
    <dbReference type="NCBI Taxonomy" id="39272"/>
    <lineage>
        <taxon>Eukaryota</taxon>
        <taxon>Metazoa</taxon>
        <taxon>Ecdysozoa</taxon>
        <taxon>Arthropoda</taxon>
        <taxon>Hexapoda</taxon>
        <taxon>Collembola</taxon>
        <taxon>Symphypleona</taxon>
        <taxon>Sminthuridae</taxon>
        <taxon>Allacma</taxon>
    </lineage>
</organism>
<dbReference type="PROSITE" id="PS51257">
    <property type="entry name" value="PROKAR_LIPOPROTEIN"/>
    <property type="match status" value="1"/>
</dbReference>
<dbReference type="GO" id="GO:0005737">
    <property type="term" value="C:cytoplasm"/>
    <property type="evidence" value="ECO:0007669"/>
    <property type="project" value="TreeGrafter"/>
</dbReference>
<keyword evidence="7 8" id="KW-0472">Membrane</keyword>
<gene>
    <name evidence="9" type="ORF">AFUS01_LOCUS3176</name>
</gene>
<dbReference type="PANTHER" id="PTHR21461">
    <property type="entry name" value="GLYCOSYLTRANSFERASE FAMILY 92 PROTEIN"/>
    <property type="match status" value="1"/>
</dbReference>
<keyword evidence="6 8" id="KW-1133">Transmembrane helix</keyword>
<dbReference type="Pfam" id="PF01697">
    <property type="entry name" value="Glyco_transf_92"/>
    <property type="match status" value="1"/>
</dbReference>
<comment type="caution">
    <text evidence="9">The sequence shown here is derived from an EMBL/GenBank/DDBJ whole genome shotgun (WGS) entry which is preliminary data.</text>
</comment>
<dbReference type="InterPro" id="IPR008166">
    <property type="entry name" value="Glyco_transf_92"/>
</dbReference>
<evidence type="ECO:0000256" key="4">
    <source>
        <dbReference type="ARBA" id="ARBA00022679"/>
    </source>
</evidence>
<dbReference type="GO" id="GO:0016020">
    <property type="term" value="C:membrane"/>
    <property type="evidence" value="ECO:0007669"/>
    <property type="project" value="UniProtKB-SubCell"/>
</dbReference>
<dbReference type="EMBL" id="CAJVCH010018948">
    <property type="protein sequence ID" value="CAG7686775.1"/>
    <property type="molecule type" value="Genomic_DNA"/>
</dbReference>
<dbReference type="AlphaFoldDB" id="A0A8J2J2J8"/>
<dbReference type="EC" id="2.4.1.-" evidence="8"/>
<evidence type="ECO:0000313" key="9">
    <source>
        <dbReference type="EMBL" id="CAG7686775.1"/>
    </source>
</evidence>
<dbReference type="OrthoDB" id="2526284at2759"/>
<reference evidence="9" key="1">
    <citation type="submission" date="2021-06" db="EMBL/GenBank/DDBJ databases">
        <authorList>
            <person name="Hodson N. C."/>
            <person name="Mongue J. A."/>
            <person name="Jaron S. K."/>
        </authorList>
    </citation>
    <scope>NUCLEOTIDE SEQUENCE</scope>
</reference>
<evidence type="ECO:0000256" key="2">
    <source>
        <dbReference type="ARBA" id="ARBA00007647"/>
    </source>
</evidence>
<keyword evidence="10" id="KW-1185">Reference proteome</keyword>
<evidence type="ECO:0000256" key="3">
    <source>
        <dbReference type="ARBA" id="ARBA00022676"/>
    </source>
</evidence>
<name>A0A8J2J2J8_9HEXA</name>
<keyword evidence="5 8" id="KW-0812">Transmembrane</keyword>
<evidence type="ECO:0000256" key="5">
    <source>
        <dbReference type="ARBA" id="ARBA00022692"/>
    </source>
</evidence>
<dbReference type="GO" id="GO:0016757">
    <property type="term" value="F:glycosyltransferase activity"/>
    <property type="evidence" value="ECO:0007669"/>
    <property type="project" value="UniProtKB-UniRule"/>
</dbReference>
<dbReference type="Proteomes" id="UP000708208">
    <property type="component" value="Unassembled WGS sequence"/>
</dbReference>
<keyword evidence="4 8" id="KW-0808">Transferase</keyword>
<comment type="similarity">
    <text evidence="2 8">Belongs to the glycosyltransferase 92 family.</text>
</comment>
<evidence type="ECO:0000313" key="10">
    <source>
        <dbReference type="Proteomes" id="UP000708208"/>
    </source>
</evidence>
<evidence type="ECO:0000256" key="7">
    <source>
        <dbReference type="ARBA" id="ARBA00023136"/>
    </source>
</evidence>
<keyword evidence="3 8" id="KW-0328">Glycosyltransferase</keyword>
<evidence type="ECO:0000256" key="8">
    <source>
        <dbReference type="RuleBase" id="RU366017"/>
    </source>
</evidence>
<dbReference type="PANTHER" id="PTHR21461:SF40">
    <property type="entry name" value="GLYCOSYLTRANSFERASE FAMILY 92 PROTEIN"/>
    <property type="match status" value="1"/>
</dbReference>
<evidence type="ECO:0000256" key="1">
    <source>
        <dbReference type="ARBA" id="ARBA00004167"/>
    </source>
</evidence>
<sequence length="453" mass="52335">MRLRKIVKVVIPFLLLVGCLFYYIHYSWSPNKLKLERFAAGETTSWRRISNDVFLYSAFIEDRLEGERAYVKVIGLKRISAKTPPPTVQDISKVTDVADINSKYYCKLFYTVDGRMVGIKSDNITYFVFEEGVKVYAGVFYKCYFKSIPIIPDSLSVALYPQNVHKYPDKLIQVRRVRRGKPTDVSICVRPLFGPMDDLVKLAQFIAYYEALGVSHFTFYDLSISPSIRDFLQRIEKADLMLWNLPTGNTSELWDFGTLTALHDCVYRSQGYVAVVDIDEFIVPSQHSSLTHLVTDSVYQSKDQFIFHNVFFCDEFCPRVVEKVRPRSPGRDKSWFRPPGPSSGFPIFSCNQRTKRIWGIHDRAKYIVKASRAVTLGHHYVTSTVDPGVPNYSERTLYVPPTLALLNHYRECRPISTKRNPVYNRTRIPDMQIMEYKTAVESTEAFRLYSALL</sequence>
<feature type="transmembrane region" description="Helical" evidence="8">
    <location>
        <begin position="9"/>
        <end position="28"/>
    </location>
</feature>
<evidence type="ECO:0000256" key="6">
    <source>
        <dbReference type="ARBA" id="ARBA00022989"/>
    </source>
</evidence>
<accession>A0A8J2J2J8</accession>